<gene>
    <name evidence="1" type="ORF">LCGC14_2437760</name>
</gene>
<accession>A0A0F9BK54</accession>
<proteinExistence type="predicted"/>
<evidence type="ECO:0000313" key="1">
    <source>
        <dbReference type="EMBL" id="KKL22205.1"/>
    </source>
</evidence>
<dbReference type="EMBL" id="LAZR01037437">
    <property type="protein sequence ID" value="KKL22205.1"/>
    <property type="molecule type" value="Genomic_DNA"/>
</dbReference>
<comment type="caution">
    <text evidence="1">The sequence shown here is derived from an EMBL/GenBank/DDBJ whole genome shotgun (WGS) entry which is preliminary data.</text>
</comment>
<dbReference type="AlphaFoldDB" id="A0A0F9BK54"/>
<sequence>MEKNERLEKTISDDDDMYLNPQTAYYHKEYVIAYSILRLATVIEKALQIRIGTIGDGTLKKD</sequence>
<organism evidence="1">
    <name type="scientific">marine sediment metagenome</name>
    <dbReference type="NCBI Taxonomy" id="412755"/>
    <lineage>
        <taxon>unclassified sequences</taxon>
        <taxon>metagenomes</taxon>
        <taxon>ecological metagenomes</taxon>
    </lineage>
</organism>
<protein>
    <submittedName>
        <fullName evidence="1">Uncharacterized protein</fullName>
    </submittedName>
</protein>
<name>A0A0F9BK54_9ZZZZ</name>
<reference evidence="1" key="1">
    <citation type="journal article" date="2015" name="Nature">
        <title>Complex archaea that bridge the gap between prokaryotes and eukaryotes.</title>
        <authorList>
            <person name="Spang A."/>
            <person name="Saw J.H."/>
            <person name="Jorgensen S.L."/>
            <person name="Zaremba-Niedzwiedzka K."/>
            <person name="Martijn J."/>
            <person name="Lind A.E."/>
            <person name="van Eijk R."/>
            <person name="Schleper C."/>
            <person name="Guy L."/>
            <person name="Ettema T.J."/>
        </authorList>
    </citation>
    <scope>NUCLEOTIDE SEQUENCE</scope>
</reference>